<reference evidence="1" key="2">
    <citation type="submission" date="2022-10" db="EMBL/GenBank/DDBJ databases">
        <authorList>
            <person name="Ngo T.-E."/>
        </authorList>
    </citation>
    <scope>NUCLEOTIDE SEQUENCE</scope>
    <source>
        <strain evidence="1">JHB</strain>
    </source>
</reference>
<accession>A0A9Q9UW50</accession>
<name>A0A9Q9UW50_MOOP1</name>
<evidence type="ECO:0000313" key="1">
    <source>
        <dbReference type="EMBL" id="WAN69513.1"/>
    </source>
</evidence>
<dbReference type="Proteomes" id="UP000176944">
    <property type="component" value="Chromosome"/>
</dbReference>
<protein>
    <submittedName>
        <fullName evidence="1">Uncharacterized protein</fullName>
    </submittedName>
</protein>
<organism evidence="1">
    <name type="scientific">Moorena producens (strain JHB)</name>
    <dbReference type="NCBI Taxonomy" id="1454205"/>
    <lineage>
        <taxon>Bacteria</taxon>
        <taxon>Bacillati</taxon>
        <taxon>Cyanobacteriota</taxon>
        <taxon>Cyanophyceae</taxon>
        <taxon>Coleofasciculales</taxon>
        <taxon>Coleofasciculaceae</taxon>
        <taxon>Moorena</taxon>
    </lineage>
</organism>
<sequence>MEVELSGTLSVGLGNRESGIGSRESGVGNREMGIIFVLYKWGMILIV</sequence>
<dbReference type="EMBL" id="CP017708">
    <property type="protein sequence ID" value="WAN69513.1"/>
    <property type="molecule type" value="Genomic_DNA"/>
</dbReference>
<dbReference type="AlphaFoldDB" id="A0A9Q9UW50"/>
<gene>
    <name evidence="1" type="ORF">BJP36_36075</name>
</gene>
<reference evidence="1" key="1">
    <citation type="journal article" date="2017" name="Proc. Natl. Acad. Sci. U.S.A.">
        <title>Comparative genomics uncovers the prolific and distinctive metabolic potential of the cyanobacterial genus Moorea.</title>
        <authorList>
            <person name="Leao T."/>
            <person name="Castelao G."/>
            <person name="Korobeynikov A."/>
            <person name="Monroe E.A."/>
            <person name="Podell S."/>
            <person name="Glukhov E."/>
            <person name="Allen E.E."/>
            <person name="Gerwick W.H."/>
            <person name="Gerwick L."/>
        </authorList>
    </citation>
    <scope>NUCLEOTIDE SEQUENCE</scope>
    <source>
        <strain evidence="1">JHB</strain>
    </source>
</reference>
<proteinExistence type="predicted"/>